<dbReference type="PANTHER" id="PTHR21485">
    <property type="entry name" value="HAD SUPERFAMILY MEMBERS CMAS AND KDSC"/>
    <property type="match status" value="1"/>
</dbReference>
<accession>A0A1H7ZB28</accession>
<dbReference type="SFLD" id="SFLDG01138">
    <property type="entry name" value="C1.6.2:_Deoxy-d-mannose-octulo"/>
    <property type="match status" value="1"/>
</dbReference>
<feature type="binding site" evidence="7">
    <location>
        <position position="14"/>
    </location>
    <ligand>
        <name>Mg(2+)</name>
        <dbReference type="ChEBI" id="CHEBI:18420"/>
    </ligand>
</feature>
<dbReference type="SFLD" id="SFLDG01136">
    <property type="entry name" value="C1.6:_Phosphoserine_Phosphatas"/>
    <property type="match status" value="1"/>
</dbReference>
<evidence type="ECO:0000256" key="3">
    <source>
        <dbReference type="ARBA" id="ARBA00011881"/>
    </source>
</evidence>
<feature type="binding site" evidence="7">
    <location>
        <position position="107"/>
    </location>
    <ligand>
        <name>Mg(2+)</name>
        <dbReference type="ChEBI" id="CHEBI:18420"/>
    </ligand>
</feature>
<name>A0A1H7ZB28_9BACT</name>
<dbReference type="PANTHER" id="PTHR21485:SF3">
    <property type="entry name" value="N-ACYLNEURAMINATE CYTIDYLYLTRANSFERASE"/>
    <property type="match status" value="1"/>
</dbReference>
<evidence type="ECO:0000313" key="9">
    <source>
        <dbReference type="Proteomes" id="UP000198744"/>
    </source>
</evidence>
<dbReference type="Pfam" id="PF08282">
    <property type="entry name" value="Hydrolase_3"/>
    <property type="match status" value="1"/>
</dbReference>
<keyword evidence="6 7" id="KW-0460">Magnesium</keyword>
<gene>
    <name evidence="8" type="ORF">SAMN04489760_12122</name>
</gene>
<comment type="cofactor">
    <cofactor evidence="1 7">
        <name>Mg(2+)</name>
        <dbReference type="ChEBI" id="CHEBI:18420"/>
    </cofactor>
</comment>
<dbReference type="Gene3D" id="3.40.50.1000">
    <property type="entry name" value="HAD superfamily/HAD-like"/>
    <property type="match status" value="1"/>
</dbReference>
<sequence length="164" mass="17360">MHMPVHNIKAIALDVDGVLTDGTFVWGVDGGEYKKFSFLDIMGISLAVKSGLILALISGEDNPLIDRYAGKMGIVDVFKGCKDKASALNSFAQKYRLPLQQVCFMGDDINDLAAMELAGMAAAPSTAHQAVLAKANLVTKCGGGQGAVRELIDLILTSREGETS</sequence>
<dbReference type="STRING" id="43775.SAMN04489760_12122"/>
<evidence type="ECO:0000256" key="2">
    <source>
        <dbReference type="ARBA" id="ARBA00005893"/>
    </source>
</evidence>
<reference evidence="8 9" key="1">
    <citation type="submission" date="2016-10" db="EMBL/GenBank/DDBJ databases">
        <authorList>
            <person name="de Groot N.N."/>
        </authorList>
    </citation>
    <scope>NUCLEOTIDE SEQUENCE [LARGE SCALE GENOMIC DNA]</scope>
    <source>
        <strain evidence="8 9">DSM 8423</strain>
    </source>
</reference>
<dbReference type="GO" id="GO:0008781">
    <property type="term" value="F:N-acylneuraminate cytidylyltransferase activity"/>
    <property type="evidence" value="ECO:0007669"/>
    <property type="project" value="TreeGrafter"/>
</dbReference>
<dbReference type="InterPro" id="IPR036412">
    <property type="entry name" value="HAD-like_sf"/>
</dbReference>
<keyword evidence="4 7" id="KW-0479">Metal-binding</keyword>
<dbReference type="InterPro" id="IPR023214">
    <property type="entry name" value="HAD_sf"/>
</dbReference>
<comment type="similarity">
    <text evidence="2">Belongs to the KdsC family.</text>
</comment>
<dbReference type="SUPFAM" id="SSF56784">
    <property type="entry name" value="HAD-like"/>
    <property type="match status" value="1"/>
</dbReference>
<dbReference type="GO" id="GO:0016788">
    <property type="term" value="F:hydrolase activity, acting on ester bonds"/>
    <property type="evidence" value="ECO:0007669"/>
    <property type="project" value="InterPro"/>
</dbReference>
<evidence type="ECO:0000313" key="8">
    <source>
        <dbReference type="EMBL" id="SEM54758.1"/>
    </source>
</evidence>
<evidence type="ECO:0000256" key="6">
    <source>
        <dbReference type="ARBA" id="ARBA00022842"/>
    </source>
</evidence>
<dbReference type="AlphaFoldDB" id="A0A1H7ZB28"/>
<dbReference type="Proteomes" id="UP000198744">
    <property type="component" value="Unassembled WGS sequence"/>
</dbReference>
<dbReference type="GO" id="GO:0046872">
    <property type="term" value="F:metal ion binding"/>
    <property type="evidence" value="ECO:0007669"/>
    <property type="project" value="UniProtKB-KW"/>
</dbReference>
<proteinExistence type="inferred from homology"/>
<evidence type="ECO:0000256" key="4">
    <source>
        <dbReference type="ARBA" id="ARBA00022723"/>
    </source>
</evidence>
<dbReference type="InterPro" id="IPR050793">
    <property type="entry name" value="CMP-NeuNAc_synthase"/>
</dbReference>
<dbReference type="PIRSF" id="PIRSF006118">
    <property type="entry name" value="KDO8-P_Ptase"/>
    <property type="match status" value="1"/>
</dbReference>
<protein>
    <submittedName>
        <fullName evidence="8">3-deoxy-D-manno-octulosonate 8-phosphate phosphatase (KDO 8-P phosphatase)</fullName>
    </submittedName>
</protein>
<feature type="binding site" evidence="7">
    <location>
        <position position="16"/>
    </location>
    <ligand>
        <name>substrate</name>
    </ligand>
</feature>
<dbReference type="RefSeq" id="WP_217638980.1">
    <property type="nucleotide sequence ID" value="NZ_FOBS01000021.1"/>
</dbReference>
<dbReference type="NCBIfam" id="TIGR01670">
    <property type="entry name" value="KdsC-phosphatas"/>
    <property type="match status" value="1"/>
</dbReference>
<keyword evidence="9" id="KW-1185">Reference proteome</keyword>
<comment type="subunit">
    <text evidence="3">Homotetramer.</text>
</comment>
<evidence type="ECO:0000256" key="1">
    <source>
        <dbReference type="ARBA" id="ARBA00001946"/>
    </source>
</evidence>
<dbReference type="EMBL" id="FOBS01000021">
    <property type="protein sequence ID" value="SEM54758.1"/>
    <property type="molecule type" value="Genomic_DNA"/>
</dbReference>
<dbReference type="SFLD" id="SFLDS00003">
    <property type="entry name" value="Haloacid_Dehalogenase"/>
    <property type="match status" value="1"/>
</dbReference>
<keyword evidence="5" id="KW-0378">Hydrolase</keyword>
<dbReference type="InterPro" id="IPR010023">
    <property type="entry name" value="KdsC_fam"/>
</dbReference>
<organism evidence="8 9">
    <name type="scientific">Syntrophus gentianae</name>
    <dbReference type="NCBI Taxonomy" id="43775"/>
    <lineage>
        <taxon>Bacteria</taxon>
        <taxon>Pseudomonadati</taxon>
        <taxon>Thermodesulfobacteriota</taxon>
        <taxon>Syntrophia</taxon>
        <taxon>Syntrophales</taxon>
        <taxon>Syntrophaceae</taxon>
        <taxon>Syntrophus</taxon>
    </lineage>
</organism>
<evidence type="ECO:0000256" key="7">
    <source>
        <dbReference type="PIRSR" id="PIRSR006118-2"/>
    </source>
</evidence>
<evidence type="ECO:0000256" key="5">
    <source>
        <dbReference type="ARBA" id="ARBA00022801"/>
    </source>
</evidence>